<dbReference type="InterPro" id="IPR023213">
    <property type="entry name" value="CAT-like_dom_sf"/>
</dbReference>
<dbReference type="InterPro" id="IPR009081">
    <property type="entry name" value="PP-bd_ACP"/>
</dbReference>
<dbReference type="Gene3D" id="1.10.1200.10">
    <property type="entry name" value="ACP-like"/>
    <property type="match status" value="3"/>
</dbReference>
<dbReference type="Pfam" id="PF00550">
    <property type="entry name" value="PP-binding"/>
    <property type="match status" value="3"/>
</dbReference>
<feature type="region of interest" description="Disordered" evidence="7">
    <location>
        <begin position="2252"/>
        <end position="2279"/>
    </location>
</feature>
<dbReference type="Pfam" id="PF00501">
    <property type="entry name" value="AMP-binding"/>
    <property type="match status" value="2"/>
</dbReference>
<dbReference type="InterPro" id="IPR001227">
    <property type="entry name" value="Ac_transferase_dom_sf"/>
</dbReference>
<dbReference type="Gene3D" id="3.30.559.30">
    <property type="entry name" value="Nonribosomal peptide synthetase, condensation domain"/>
    <property type="match status" value="2"/>
</dbReference>
<dbReference type="GO" id="GO:0016705">
    <property type="term" value="F:oxidoreductase activity, acting on paired donors, with incorporation or reduction of molecular oxygen"/>
    <property type="evidence" value="ECO:0007669"/>
    <property type="project" value="InterPro"/>
</dbReference>
<dbReference type="InterPro" id="IPR016036">
    <property type="entry name" value="Malonyl_transacylase_ACP-bd"/>
</dbReference>
<evidence type="ECO:0000256" key="4">
    <source>
        <dbReference type="ARBA" id="ARBA00022679"/>
    </source>
</evidence>
<dbReference type="InterPro" id="IPR020841">
    <property type="entry name" value="PKS_Beta-ketoAc_synthase_dom"/>
</dbReference>
<dbReference type="InterPro" id="IPR024011">
    <property type="entry name" value="Biosynth_lucif-like_mOase_dom"/>
</dbReference>
<dbReference type="GO" id="GO:0005886">
    <property type="term" value="C:plasma membrane"/>
    <property type="evidence" value="ECO:0007669"/>
    <property type="project" value="TreeGrafter"/>
</dbReference>
<dbReference type="GO" id="GO:0004315">
    <property type="term" value="F:3-oxoacyl-[acyl-carrier-protein] synthase activity"/>
    <property type="evidence" value="ECO:0007669"/>
    <property type="project" value="InterPro"/>
</dbReference>
<dbReference type="SUPFAM" id="SSF52151">
    <property type="entry name" value="FabD/lysophospholipase-like"/>
    <property type="match status" value="1"/>
</dbReference>
<dbReference type="GO" id="GO:0005737">
    <property type="term" value="C:cytoplasm"/>
    <property type="evidence" value="ECO:0007669"/>
    <property type="project" value="TreeGrafter"/>
</dbReference>
<keyword evidence="3" id="KW-0597">Phosphoprotein</keyword>
<dbReference type="Gene3D" id="3.90.1150.10">
    <property type="entry name" value="Aspartate Aminotransferase, domain 1"/>
    <property type="match status" value="1"/>
</dbReference>
<dbReference type="InterPro" id="IPR001242">
    <property type="entry name" value="Condensation_dom"/>
</dbReference>
<dbReference type="Gene3D" id="3.30.559.10">
    <property type="entry name" value="Chloramphenicol acetyltransferase-like domain"/>
    <property type="match status" value="2"/>
</dbReference>
<dbReference type="SMART" id="SM00827">
    <property type="entry name" value="PKS_AT"/>
    <property type="match status" value="1"/>
</dbReference>
<dbReference type="Proteomes" id="UP000680865">
    <property type="component" value="Unassembled WGS sequence"/>
</dbReference>
<evidence type="ECO:0000256" key="2">
    <source>
        <dbReference type="ARBA" id="ARBA00022450"/>
    </source>
</evidence>
<protein>
    <submittedName>
        <fullName evidence="10">Uncharacterized protein</fullName>
    </submittedName>
</protein>
<feature type="region of interest" description="Disordered" evidence="7">
    <location>
        <begin position="2006"/>
        <end position="2054"/>
    </location>
</feature>
<feature type="compositionally biased region" description="Low complexity" evidence="7">
    <location>
        <begin position="2042"/>
        <end position="2054"/>
    </location>
</feature>
<gene>
    <name evidence="10" type="ORF">Aco04nite_15560</name>
</gene>
<dbReference type="Pfam" id="PF08659">
    <property type="entry name" value="KR"/>
    <property type="match status" value="1"/>
</dbReference>
<dbReference type="SMART" id="SM00823">
    <property type="entry name" value="PKS_PP"/>
    <property type="match status" value="3"/>
</dbReference>
<dbReference type="InterPro" id="IPR036736">
    <property type="entry name" value="ACP-like_sf"/>
</dbReference>
<evidence type="ECO:0000256" key="7">
    <source>
        <dbReference type="SAM" id="MobiDB-lite"/>
    </source>
</evidence>
<feature type="domain" description="Carrier" evidence="8">
    <location>
        <begin position="2090"/>
        <end position="2165"/>
    </location>
</feature>
<dbReference type="SUPFAM" id="SSF56801">
    <property type="entry name" value="Acetyl-CoA synthetase-like"/>
    <property type="match status" value="2"/>
</dbReference>
<sequence length="4730" mass="502919">MPELDELTAALAACEDIADFAAGPGEVFVVPAPGVDARDARRIVTAAVLPFTRELPQVTAVTGIARTDEGDLDRSVMHAVSAPSARQETPVTPEIPEGPAAIIGGGTLPTGPDDPPDLVRALLRAANRFPDRGLTLVEADGTRHLTYAQLRDAALRTLTGLRGEGLRPGDPVILHAPTLTGHFTALWACVLGGVQPVAVAQAPGYEQRNATLDKLMHAWRTLGEPPVLSGGATVAALTGYAGGDGMRVHDLAAYAGAAPAPDPHLPAAGDVAVLQLSSGSTSQSKIIPLTHRGLLRYAQGARHAGRFRDGDTALNWLPLDHVAALVMTHLGPILLGSPSVHVATSLILADPLRWLDLLQEYRAEHSWSPNFGFKLVAEALRRGDPRSWDLRHVRSLVNAGEQCTEPVMRRFAEATEQFGLGVRPLLLAWGMAETCTVTGYQPFDDTAAQHVRVGAGGVRLDLHDRPAQGDSTLLSMGPPVPGTEMRVTAADGSTALPERHIGRLQVRSERVLPGYLHNPEANREAFPDGDWFDTGDLAFVHEGRMTITGRAKEVIIVNGVHYFCHEIEDAVGEVDGVAVSFVAALGVPDAEGIERIAVLFVPAGAPDPELLSRIRRHLAERLQIIGATVVAVRPDQFDKTTSGKIQRAGMRARWIAGGYDTGSVFRGRWSPFLLRDRPSAVTTRIIPDDLGLTAQLTLPAGDVSDRIVYAASYVGPESTGAALAACSDRLLDLIRDLLNDGWTGELVTVSRGLHRIDGTEPGSAPAALTASIGESLALEHPGLRVWHLDLPGHDVDADAAALQSALDANWQHHEPVIAWRGRPLVWRLHAAEPAPDNAEPLLRRGSRWLVTGGRGGVAAALLGALPHGLDLLVTGRGSASPDSDPALLALTAAGHRVSYSSALDLEQAVVAFEDDGGAPLDGVLHLAGDYALEPLADTEADRWRAHTYAKVEGSLAVAAVLARRPGCRLVAFSSLVARVPVAGAGAYAAGNRFLEALCDQLAATNPVWCLSWGAWRGTGISRGQRGIEDTLRRYARVTEPAAAAAQTLTALTLAPGHLLLGVDPAATRFRGLIQPPSLLAPSAAVPARATPPATMDSGVHRLVRDALPPGIPDHTPFYDAGLDSVAILRAHTLLEQSLGRTLPQTMLFEHGTPAALAAHLAGDRRPADSPLATTADTRIAVIGIALRFPEAGTTAQYWQNLLDGRISIRRFTRDELLTAGLSATLVDDPQFVPASGALEDIAGFDAELFAISPREAALMDPQHRKFLEVCHEALEDGGYAGTNRPIALYAGSGMHLYSLRTYLREQLAGLDPADQVAALQATIGNESDFLASRVAYKLGLTGPAVSVQTACSTSLVAVHQAVRALLAGDAEMALAGASALHIPGIAGYRYEQGSILSPTGTCRAFDASADGTVGGNGVAAVLLKPLDRALADGDTVHAVITGTAVNNDGADKAGYAAPSVTGHAAVIRRALTAAGLGPDDIGYLETHGTGTPVGDPIEIEALRTVYATRRRPLTLGAVKPNIGHLDTCAGMAGLIKAILAIRHGVIPPIAGLHQPSPALRLGDSPFVLPTTAAPWPLGQPRRAGISALGVGGTNAHVIIEQAPPQVPTPPSSPGYLIPLSAVATEPLATLAERVADRLEDAEPPTPADVLTTLGEGRRRYVSRLVVWGETASETATSLREHAAALRSATVPLPLHGVTGRATAAADSVVFALSGQGTDTTRAAAELMHYPIARDTLRECATLHDRWWGGDLFTSARGNTALDQPALLAIQVAQGRLLSAMGINPDVLIGHSAGEYAALCLAGALNLPDALFLTALRGNLMRQRTAPGAALAVLTDDTTAAELCEILPGLTHTVRNSPDNQVIAGTPEAIHQARAALDDAGIRYRPLTAEHAFHSAAMDPILTDLTIQADLLTWHPLQIPLVNHPAGTLLNGTHVAHHTRSQADYRTALESLHTAGHRTFLELGPAATLTALGQSWPDTTWIPLARKTGGVPQAAADLFRTGHPLTFTPLTPPAHRIPLPTTPFRPTPHWHTRPTPATPTPAPSAAADSEAGAGPADAELISVAPAVVLPAAGGLPAMPSHPSAAAPAVATIVLTRVQEITARHLGTSPADLPTDRPFFDLGADSLLMINMLRELESTFGIRIAMRELFEDYDTAALLAQTITTRMPPTQQAALATIAVTSTVPSPSPDMASVPAIAPPTAAPSSPLPAAAPLAAIHPAAEPGPAAAPAQAARPMATPSVQVAAPASVPAAAPHTSAAASPTFGAPAHLSPPSGSASPARDEIVRSQLDLIGRFTDLMAQQLQAMPADPTAPPPSPPASALPPPSPQPLSVPQPPSVPQFPSAPGPSGEAQFGPRPQAIPRSATSGRMDARQQQHVDDLIKRYTARTATSKQITQRHRRRLADSRAVVGFRRATKEMLYPIAARSSKGAHMIDVDGNSYVDITMGFGTLLFGHEPAFVTDAVSAFLDNGMRFGPRSEETGEVAELLCELTGMDRAAFATTGTEANSGALRIARAYTGRSVVVTFEGSYHGHIDPVLSRSVPDGAGLRTVPVSEGIPDSAVAEIRVLTYGDPASLEAIAREAGQIAAVVIEPVPSRHPDRQPVEFVRHLRELCDRHGIVLIFDEMLTGFRPHQQGAQALFNVRADLATYGKVLGGGYPIGAIAGRADIMDWVDGGFWSYGDASAPPQDTTFFGGTYLQHPVSMVAAKAVLQHLRDEGPALQEHLNARTTGLATTLNDYFTEEEFPLRLHHFGSLFRFTSTASLDLFFHHLLLNGIHVWEWRNFFLSTAHTDADLTLITNAAKTSLTDLRAAGFFPHPEAHAAMTPPALTAPALTAPALTAPAAMTDSAAMNAPAPRAPAPTAASAAPAIPAPAAAAIASTAIASTAATTWPGVTASPAATNVQSGRPTPTHSTQVPRTPDTTRPGTRAVEQTPKRSPKKPDLSLYFFGDYPRESAQAKYTAIIDAATFGDEHGLHAVWLPERHFDSFGGIFPDPAVLAAALATRTTRIGLRAGCVVLPLHDPILVAEQWSMVDNLSGGRVALGCASGWHARDFVLAPHAYGDHRDRMYEGIDRIKQLWRGEAVTGTAGDGTQTEVRLFPRPIQPMPDFYTAVVGNPDSYRRAGAAGLGVITNLMAQTVEQLAANIAIYRAARHDAGLDPEAGRVVLLLHTYLGDDGEQARAEAFEPFCDYLRSSLALFGQLTNSLGMHIDLDSTPADDLEFLLRRAYERYTTDRALIGGARECAPLVARLTELGVDEVGCFVDFGVPPDRMLAGLPGIEQLGDLLEVGERTRTLTPAQEQMWLAEQTGPGPAYTESVFVRLTGDLDVTALGAAFDLVVQRHPLLRATFAEVDGAPRMLVGDARPRPLPVTEGETEAGAVDAETRHRFDLTAGPLFEPRLIREAPQQHLLVVRMHHLVIDTLSAEILTREISTAYRAYKDDRDPGLPALPPAPQRESNRNDVDQQFWVTTLADRAARAELPADRPRPLRPTGAGENVRTTIDDAQHDRIAQFCREHRVTVYTVLVSALAIALRRLTGEPDVIIGSPVADRPDGTEQQVGPYLSTLPIRVRVNDRDGFADLTRSVRTTVLDAHDHRSLGLPAILAATHADKLFDVVIQYDRAPVFALDLPGVDADPLPLAARRAPFDLTFSFTGWDLRLDYATDLFDEPTARRVLDQFLLALRTGLARPGAALASLPRLTAADAAHLTLWQHGRPPAPYAQTPITTPTPIHEPTAAAVVTLTVHEPTGITTAQQLQEKAAALAATLRSAGAGPGTLVGIELPRGADAVTAMLATLWTGAGYVPLDPAQPAARRAEIAAAAQVVTVVTPEMFSTVDTAERFEPVTPDPDDTAYVLYTSGSTGRPKGCRIPHRAIANTVAWWIDDLAVTAADRLSWYCSPGFDASCVEVWPAVRTGAALFPVPDDIRLEPEKLQRWLIDNRITVAMFPTPMGELLLDLDWTGETPALRHLVVGGDRLRHCGPATLPFALTNIYGPTEATVACTTARVSPGTVGAPPIGRPVPGMWVRVLDEHGEPVPPGVPGELYVGGVQLSDGYLGAPDETKQRFVQHDRFGAAYRTGDVGRWRNDGQLEFLHRNDEQVQIRGYRVEPGEVEHRLRGLPGVREAAVRSLPDHRGEVMLAGYVVADSDTVTPESLTNALATDLPAYMIPSVWTLLPALPVTANGKLDRAALPTPITPAPAPMSAANTLESRLHELWCAEIGRTAIGVHETFFAAGGHSLGAVRLLNRVRTEFGRAPGVQEFLSHPTIHRMAQLLRKDVDPEVVRSAPAAVVQARQRESTLASDVPSVLTIAVRFTLTGAVDHSALQQAVTALAERHPALRTRYAVQNNTVIQQVLRPLPVPLTVRTEPRSHWNTIATQWAALPFALDDEPGFRATLLTTPPPSPPLHPGSEPAPSPAPGFTAAEPTAELLLAIHHGVCDGWSLGVMTEDLAELYRAAQTNTPADLPVLDADFIDFADWERAYLQDPRTRQELQTWADTVTPGLHTLVLPTDHPRTPDQSRSGAAHYTELPSALMDKLSAYATERTSTPYAVLAAAFAWFAHHLTGAGTIPLNSTVANRPDARFDRVVGVFANAAWLIIPTTGARTFNDLVDRATRATWQMLAMQSIPSRTQTAALGEAVASPERVYFAMLDEGDTELRLPGLAPAPARPIDLPGARGDQAWQLQPLPNGTLRLEIIYATALFSEPTVAAWATRYLTLLTQALTDPTAPLPPPDRTP</sequence>
<dbReference type="InterPro" id="IPR010071">
    <property type="entry name" value="AA_adenyl_dom"/>
</dbReference>
<dbReference type="GO" id="GO:0008483">
    <property type="term" value="F:transaminase activity"/>
    <property type="evidence" value="ECO:0007669"/>
    <property type="project" value="InterPro"/>
</dbReference>
<comment type="cofactor">
    <cofactor evidence="1">
        <name>pantetheine 4'-phosphate</name>
        <dbReference type="ChEBI" id="CHEBI:47942"/>
    </cofactor>
</comment>
<dbReference type="InterPro" id="IPR057326">
    <property type="entry name" value="KR_dom"/>
</dbReference>
<reference evidence="10" key="1">
    <citation type="submission" date="2021-03" db="EMBL/GenBank/DDBJ databases">
        <title>Whole genome shotgun sequence of Actinoplanes consettensis NBRC 14913.</title>
        <authorList>
            <person name="Komaki H."/>
            <person name="Tamura T."/>
        </authorList>
    </citation>
    <scope>NUCLEOTIDE SEQUENCE</scope>
    <source>
        <strain evidence="10">NBRC 14913</strain>
    </source>
</reference>
<dbReference type="InterPro" id="IPR014030">
    <property type="entry name" value="Ketoacyl_synth_N"/>
</dbReference>
<keyword evidence="4" id="KW-0808">Transferase</keyword>
<dbReference type="Pfam" id="PF00296">
    <property type="entry name" value="Bac_luciferase"/>
    <property type="match status" value="1"/>
</dbReference>
<dbReference type="InterPro" id="IPR032821">
    <property type="entry name" value="PKS_assoc"/>
</dbReference>
<feature type="compositionally biased region" description="Pro residues" evidence="7">
    <location>
        <begin position="4393"/>
        <end position="4411"/>
    </location>
</feature>
<dbReference type="InterPro" id="IPR018201">
    <property type="entry name" value="Ketoacyl_synth_AS"/>
</dbReference>
<dbReference type="InterPro" id="IPR000873">
    <property type="entry name" value="AMP-dep_synth/lig_dom"/>
</dbReference>
<dbReference type="InterPro" id="IPR036661">
    <property type="entry name" value="Luciferase-like_sf"/>
</dbReference>
<dbReference type="PROSITE" id="PS00012">
    <property type="entry name" value="PHOSPHOPANTETHEINE"/>
    <property type="match status" value="2"/>
</dbReference>
<dbReference type="SMART" id="SM00825">
    <property type="entry name" value="PKS_KS"/>
    <property type="match status" value="1"/>
</dbReference>
<dbReference type="PANTHER" id="PTHR43775:SF37">
    <property type="entry name" value="SI:DKEY-61P9.11"/>
    <property type="match status" value="1"/>
</dbReference>
<comment type="caution">
    <text evidence="10">The sequence shown here is derived from an EMBL/GenBank/DDBJ whole genome shotgun (WGS) entry which is preliminary data.</text>
</comment>
<dbReference type="InterPro" id="IPR036291">
    <property type="entry name" value="NAD(P)-bd_dom_sf"/>
</dbReference>
<dbReference type="Gene3D" id="3.30.70.3290">
    <property type="match status" value="1"/>
</dbReference>
<dbReference type="SUPFAM" id="SSF53383">
    <property type="entry name" value="PLP-dependent transferases"/>
    <property type="match status" value="1"/>
</dbReference>
<dbReference type="NCBIfam" id="TIGR04020">
    <property type="entry name" value="seco_metab_LLM"/>
    <property type="match status" value="1"/>
</dbReference>
<feature type="region of interest" description="Disordered" evidence="7">
    <location>
        <begin position="4392"/>
        <end position="4412"/>
    </location>
</feature>
<dbReference type="Pfam" id="PF00668">
    <property type="entry name" value="Condensation"/>
    <property type="match status" value="3"/>
</dbReference>
<dbReference type="Gene3D" id="3.40.50.720">
    <property type="entry name" value="NAD(P)-binding Rossmann-like Domain"/>
    <property type="match status" value="1"/>
</dbReference>
<dbReference type="GO" id="GO:0004312">
    <property type="term" value="F:fatty acid synthase activity"/>
    <property type="evidence" value="ECO:0007669"/>
    <property type="project" value="TreeGrafter"/>
</dbReference>
<dbReference type="CDD" id="cd19531">
    <property type="entry name" value="LCL_NRPS-like"/>
    <property type="match status" value="1"/>
</dbReference>
<dbReference type="Gene3D" id="3.20.20.30">
    <property type="entry name" value="Luciferase-like domain"/>
    <property type="match status" value="1"/>
</dbReference>
<feature type="compositionally biased region" description="Polar residues" evidence="7">
    <location>
        <begin position="2895"/>
        <end position="2913"/>
    </location>
</feature>
<dbReference type="InterPro" id="IPR006162">
    <property type="entry name" value="Ppantetheine_attach_site"/>
</dbReference>
<dbReference type="InterPro" id="IPR015422">
    <property type="entry name" value="PyrdxlP-dep_Trfase_small"/>
</dbReference>
<accession>A0A919SF12</accession>
<feature type="region of interest" description="Disordered" evidence="7">
    <location>
        <begin position="3436"/>
        <end position="3456"/>
    </location>
</feature>
<dbReference type="Pfam" id="PF00109">
    <property type="entry name" value="ketoacyl-synt"/>
    <property type="match status" value="1"/>
</dbReference>
<dbReference type="NCBIfam" id="TIGR01733">
    <property type="entry name" value="AA-adenyl-dom"/>
    <property type="match status" value="1"/>
</dbReference>
<evidence type="ECO:0000256" key="3">
    <source>
        <dbReference type="ARBA" id="ARBA00022553"/>
    </source>
</evidence>
<feature type="domain" description="Ketosynthase family 3 (KS3)" evidence="9">
    <location>
        <begin position="1176"/>
        <end position="1601"/>
    </location>
</feature>
<dbReference type="InterPro" id="IPR050091">
    <property type="entry name" value="PKS_NRPS_Biosynth_Enz"/>
</dbReference>
<name>A0A919SF12_9ACTN</name>
<dbReference type="PROSITE" id="PS52004">
    <property type="entry name" value="KS3_2"/>
    <property type="match status" value="1"/>
</dbReference>
<dbReference type="Pfam" id="PF16197">
    <property type="entry name" value="KAsynt_C_assoc"/>
    <property type="match status" value="1"/>
</dbReference>
<feature type="region of interest" description="Disordered" evidence="7">
    <location>
        <begin position="2304"/>
        <end position="2373"/>
    </location>
</feature>
<feature type="compositionally biased region" description="Low complexity" evidence="7">
    <location>
        <begin position="2914"/>
        <end position="2925"/>
    </location>
</feature>
<dbReference type="InterPro" id="IPR013968">
    <property type="entry name" value="PKS_KR"/>
</dbReference>
<dbReference type="InterPro" id="IPR016039">
    <property type="entry name" value="Thiolase-like"/>
</dbReference>
<dbReference type="EMBL" id="BOQP01000007">
    <property type="protein sequence ID" value="GIM69512.1"/>
    <property type="molecule type" value="Genomic_DNA"/>
</dbReference>
<dbReference type="Pfam" id="PF02801">
    <property type="entry name" value="Ketoacyl-synt_C"/>
    <property type="match status" value="1"/>
</dbReference>
<dbReference type="InterPro" id="IPR020845">
    <property type="entry name" value="AMP-binding_CS"/>
</dbReference>
<dbReference type="SUPFAM" id="SSF55048">
    <property type="entry name" value="Probable ACP-binding domain of malonyl-CoA ACP transacylase"/>
    <property type="match status" value="1"/>
</dbReference>
<dbReference type="SMART" id="SM00822">
    <property type="entry name" value="PKS_KR"/>
    <property type="match status" value="1"/>
</dbReference>
<dbReference type="InterPro" id="IPR025110">
    <property type="entry name" value="AMP-bd_C"/>
</dbReference>
<dbReference type="Gene3D" id="3.30.300.30">
    <property type="match status" value="2"/>
</dbReference>
<dbReference type="CDD" id="cd00833">
    <property type="entry name" value="PKS"/>
    <property type="match status" value="1"/>
</dbReference>
<keyword evidence="11" id="KW-1185">Reference proteome</keyword>
<feature type="region of interest" description="Disordered" evidence="7">
    <location>
        <begin position="2892"/>
        <end position="2937"/>
    </location>
</feature>
<dbReference type="RefSeq" id="WP_212996500.1">
    <property type="nucleotide sequence ID" value="NZ_BAAATW010000005.1"/>
</dbReference>
<dbReference type="Gene3D" id="3.40.47.10">
    <property type="match status" value="1"/>
</dbReference>
<dbReference type="InterPro" id="IPR015421">
    <property type="entry name" value="PyrdxlP-dep_Trfase_major"/>
</dbReference>
<evidence type="ECO:0000256" key="6">
    <source>
        <dbReference type="ARBA" id="ARBA00029443"/>
    </source>
</evidence>
<dbReference type="InterPro" id="IPR042099">
    <property type="entry name" value="ANL_N_sf"/>
</dbReference>
<evidence type="ECO:0000259" key="9">
    <source>
        <dbReference type="PROSITE" id="PS52004"/>
    </source>
</evidence>
<keyword evidence="2" id="KW-0596">Phosphopantetheine</keyword>
<dbReference type="SUPFAM" id="SSF47336">
    <property type="entry name" value="ACP-like"/>
    <property type="match status" value="3"/>
</dbReference>
<feature type="region of interest" description="Disordered" evidence="7">
    <location>
        <begin position="2182"/>
        <end position="2203"/>
    </location>
</feature>
<dbReference type="PROSITE" id="PS50075">
    <property type="entry name" value="CARRIER"/>
    <property type="match status" value="3"/>
</dbReference>
<dbReference type="Gene3D" id="3.40.366.10">
    <property type="entry name" value="Malonyl-Coenzyme A Acyl Carrier Protein, domain 2"/>
    <property type="match status" value="1"/>
</dbReference>
<dbReference type="InterPro" id="IPR015424">
    <property type="entry name" value="PyrdxlP-dep_Trfase"/>
</dbReference>
<comment type="similarity">
    <text evidence="6">In the C-terminal section; belongs to the NRP synthetase family.</text>
</comment>
<evidence type="ECO:0000313" key="11">
    <source>
        <dbReference type="Proteomes" id="UP000680865"/>
    </source>
</evidence>
<dbReference type="SUPFAM" id="SSF51679">
    <property type="entry name" value="Bacterial luciferase-like"/>
    <property type="match status" value="1"/>
</dbReference>
<dbReference type="InterPro" id="IPR005814">
    <property type="entry name" value="Aminotrans_3"/>
</dbReference>
<dbReference type="Pfam" id="PF00698">
    <property type="entry name" value="Acyl_transf_1"/>
    <property type="match status" value="1"/>
</dbReference>
<proteinExistence type="inferred from homology"/>
<dbReference type="GO" id="GO:0031177">
    <property type="term" value="F:phosphopantetheine binding"/>
    <property type="evidence" value="ECO:0007669"/>
    <property type="project" value="InterPro"/>
</dbReference>
<dbReference type="GO" id="GO:0006633">
    <property type="term" value="P:fatty acid biosynthetic process"/>
    <property type="evidence" value="ECO:0007669"/>
    <property type="project" value="InterPro"/>
</dbReference>
<evidence type="ECO:0000256" key="5">
    <source>
        <dbReference type="ARBA" id="ARBA00022898"/>
    </source>
</evidence>
<dbReference type="GO" id="GO:0071770">
    <property type="term" value="P:DIM/DIP cell wall layer assembly"/>
    <property type="evidence" value="ECO:0007669"/>
    <property type="project" value="TreeGrafter"/>
</dbReference>
<dbReference type="PROSITE" id="PS00606">
    <property type="entry name" value="KS3_1"/>
    <property type="match status" value="1"/>
</dbReference>
<keyword evidence="5" id="KW-0663">Pyridoxal phosphate</keyword>
<dbReference type="InterPro" id="IPR020806">
    <property type="entry name" value="PKS_PP-bd"/>
</dbReference>
<dbReference type="PANTHER" id="PTHR43775">
    <property type="entry name" value="FATTY ACID SYNTHASE"/>
    <property type="match status" value="1"/>
</dbReference>
<dbReference type="SUPFAM" id="SSF51735">
    <property type="entry name" value="NAD(P)-binding Rossmann-fold domains"/>
    <property type="match status" value="2"/>
</dbReference>
<dbReference type="Gene3D" id="3.40.640.10">
    <property type="entry name" value="Type I PLP-dependent aspartate aminotransferase-like (Major domain)"/>
    <property type="match status" value="1"/>
</dbReference>
<feature type="domain" description="Carrier" evidence="8">
    <location>
        <begin position="1089"/>
        <end position="1164"/>
    </location>
</feature>
<evidence type="ECO:0000259" key="8">
    <source>
        <dbReference type="PROSITE" id="PS50075"/>
    </source>
</evidence>
<dbReference type="InterPro" id="IPR014031">
    <property type="entry name" value="Ketoacyl_synth_C"/>
</dbReference>
<dbReference type="Gene3D" id="3.40.50.12780">
    <property type="entry name" value="N-terminal domain of ligase-like"/>
    <property type="match status" value="2"/>
</dbReference>
<dbReference type="PROSITE" id="PS00455">
    <property type="entry name" value="AMP_BINDING"/>
    <property type="match status" value="2"/>
</dbReference>
<feature type="compositionally biased region" description="Low complexity" evidence="7">
    <location>
        <begin position="2252"/>
        <end position="2261"/>
    </location>
</feature>
<dbReference type="CDD" id="cd05930">
    <property type="entry name" value="A_NRPS"/>
    <property type="match status" value="1"/>
</dbReference>
<dbReference type="Pfam" id="PF13193">
    <property type="entry name" value="AMP-binding_C"/>
    <property type="match status" value="1"/>
</dbReference>
<dbReference type="InterPro" id="IPR014043">
    <property type="entry name" value="Acyl_transferase_dom"/>
</dbReference>
<evidence type="ECO:0000313" key="10">
    <source>
        <dbReference type="EMBL" id="GIM69512.1"/>
    </source>
</evidence>
<dbReference type="InterPro" id="IPR011251">
    <property type="entry name" value="Luciferase-like_dom"/>
</dbReference>
<evidence type="ECO:0000256" key="1">
    <source>
        <dbReference type="ARBA" id="ARBA00001957"/>
    </source>
</evidence>
<feature type="compositionally biased region" description="Pro residues" evidence="7">
    <location>
        <begin position="2308"/>
        <end position="2343"/>
    </location>
</feature>
<feature type="domain" description="Carrier" evidence="8">
    <location>
        <begin position="4197"/>
        <end position="4272"/>
    </location>
</feature>
<dbReference type="InterPro" id="IPR016035">
    <property type="entry name" value="Acyl_Trfase/lysoPLipase"/>
</dbReference>
<organism evidence="10 11">
    <name type="scientific">Winogradskya consettensis</name>
    <dbReference type="NCBI Taxonomy" id="113560"/>
    <lineage>
        <taxon>Bacteria</taxon>
        <taxon>Bacillati</taxon>
        <taxon>Actinomycetota</taxon>
        <taxon>Actinomycetes</taxon>
        <taxon>Micromonosporales</taxon>
        <taxon>Micromonosporaceae</taxon>
        <taxon>Winogradskya</taxon>
    </lineage>
</organism>
<dbReference type="SUPFAM" id="SSF53901">
    <property type="entry name" value="Thiolase-like"/>
    <property type="match status" value="1"/>
</dbReference>
<dbReference type="GO" id="GO:0030170">
    <property type="term" value="F:pyridoxal phosphate binding"/>
    <property type="evidence" value="ECO:0007669"/>
    <property type="project" value="InterPro"/>
</dbReference>
<dbReference type="Pfam" id="PF00202">
    <property type="entry name" value="Aminotran_3"/>
    <property type="match status" value="1"/>
</dbReference>
<dbReference type="InterPro" id="IPR045851">
    <property type="entry name" value="AMP-bd_C_sf"/>
</dbReference>
<dbReference type="SUPFAM" id="SSF52777">
    <property type="entry name" value="CoA-dependent acyltransferases"/>
    <property type="match status" value="4"/>
</dbReference>